<dbReference type="AlphaFoldDB" id="A0A9K3N8Y4"/>
<accession>A0A9K3N8Y4</accession>
<evidence type="ECO:0000313" key="3">
    <source>
        <dbReference type="Proteomes" id="UP000215914"/>
    </source>
</evidence>
<comment type="caution">
    <text evidence="2">The sequence shown here is derived from an EMBL/GenBank/DDBJ whole genome shotgun (WGS) entry which is preliminary data.</text>
</comment>
<dbReference type="Proteomes" id="UP000215914">
    <property type="component" value="Unassembled WGS sequence"/>
</dbReference>
<dbReference type="Gramene" id="mRNA:HanXRQr2_Chr09g0394421">
    <property type="protein sequence ID" value="mRNA:HanXRQr2_Chr09g0394421"/>
    <property type="gene ID" value="HanXRQr2_Chr09g0394421"/>
</dbReference>
<feature type="compositionally biased region" description="Basic and acidic residues" evidence="1">
    <location>
        <begin position="1"/>
        <end position="12"/>
    </location>
</feature>
<feature type="region of interest" description="Disordered" evidence="1">
    <location>
        <begin position="1"/>
        <end position="38"/>
    </location>
</feature>
<protein>
    <submittedName>
        <fullName evidence="2">Uncharacterized protein</fullName>
    </submittedName>
</protein>
<evidence type="ECO:0000256" key="1">
    <source>
        <dbReference type="SAM" id="MobiDB-lite"/>
    </source>
</evidence>
<keyword evidence="3" id="KW-1185">Reference proteome</keyword>
<reference evidence="2" key="2">
    <citation type="submission" date="2020-06" db="EMBL/GenBank/DDBJ databases">
        <title>Helianthus annuus Genome sequencing and assembly Release 2.</title>
        <authorList>
            <person name="Gouzy J."/>
            <person name="Langlade N."/>
            <person name="Munos S."/>
        </authorList>
    </citation>
    <scope>NUCLEOTIDE SEQUENCE</scope>
    <source>
        <tissue evidence="2">Leaves</tissue>
    </source>
</reference>
<feature type="compositionally biased region" description="Low complexity" evidence="1">
    <location>
        <begin position="26"/>
        <end position="36"/>
    </location>
</feature>
<proteinExistence type="predicted"/>
<name>A0A9K3N8Y4_HELAN</name>
<evidence type="ECO:0000313" key="2">
    <source>
        <dbReference type="EMBL" id="KAF5791406.1"/>
    </source>
</evidence>
<sequence>MNPCPERTKKIDGPGTAGKMTDAPWSSTHCSTSNSSKGGLYRFVYSFTGTPFKISGDLLICEH</sequence>
<organism evidence="2 3">
    <name type="scientific">Helianthus annuus</name>
    <name type="common">Common sunflower</name>
    <dbReference type="NCBI Taxonomy" id="4232"/>
    <lineage>
        <taxon>Eukaryota</taxon>
        <taxon>Viridiplantae</taxon>
        <taxon>Streptophyta</taxon>
        <taxon>Embryophyta</taxon>
        <taxon>Tracheophyta</taxon>
        <taxon>Spermatophyta</taxon>
        <taxon>Magnoliopsida</taxon>
        <taxon>eudicotyledons</taxon>
        <taxon>Gunneridae</taxon>
        <taxon>Pentapetalae</taxon>
        <taxon>asterids</taxon>
        <taxon>campanulids</taxon>
        <taxon>Asterales</taxon>
        <taxon>Asteraceae</taxon>
        <taxon>Asteroideae</taxon>
        <taxon>Heliantheae alliance</taxon>
        <taxon>Heliantheae</taxon>
        <taxon>Helianthus</taxon>
    </lineage>
</organism>
<dbReference type="EMBL" id="MNCJ02000324">
    <property type="protein sequence ID" value="KAF5791406.1"/>
    <property type="molecule type" value="Genomic_DNA"/>
</dbReference>
<reference evidence="2" key="1">
    <citation type="journal article" date="2017" name="Nature">
        <title>The sunflower genome provides insights into oil metabolism, flowering and Asterid evolution.</title>
        <authorList>
            <person name="Badouin H."/>
            <person name="Gouzy J."/>
            <person name="Grassa C.J."/>
            <person name="Murat F."/>
            <person name="Staton S.E."/>
            <person name="Cottret L."/>
            <person name="Lelandais-Briere C."/>
            <person name="Owens G.L."/>
            <person name="Carrere S."/>
            <person name="Mayjonade B."/>
            <person name="Legrand L."/>
            <person name="Gill N."/>
            <person name="Kane N.C."/>
            <person name="Bowers J.E."/>
            <person name="Hubner S."/>
            <person name="Bellec A."/>
            <person name="Berard A."/>
            <person name="Berges H."/>
            <person name="Blanchet N."/>
            <person name="Boniface M.C."/>
            <person name="Brunel D."/>
            <person name="Catrice O."/>
            <person name="Chaidir N."/>
            <person name="Claudel C."/>
            <person name="Donnadieu C."/>
            <person name="Faraut T."/>
            <person name="Fievet G."/>
            <person name="Helmstetter N."/>
            <person name="King M."/>
            <person name="Knapp S.J."/>
            <person name="Lai Z."/>
            <person name="Le Paslier M.C."/>
            <person name="Lippi Y."/>
            <person name="Lorenzon L."/>
            <person name="Mandel J.R."/>
            <person name="Marage G."/>
            <person name="Marchand G."/>
            <person name="Marquand E."/>
            <person name="Bret-Mestries E."/>
            <person name="Morien E."/>
            <person name="Nambeesan S."/>
            <person name="Nguyen T."/>
            <person name="Pegot-Espagnet P."/>
            <person name="Pouilly N."/>
            <person name="Raftis F."/>
            <person name="Sallet E."/>
            <person name="Schiex T."/>
            <person name="Thomas J."/>
            <person name="Vandecasteele C."/>
            <person name="Vares D."/>
            <person name="Vear F."/>
            <person name="Vautrin S."/>
            <person name="Crespi M."/>
            <person name="Mangin B."/>
            <person name="Burke J.M."/>
            <person name="Salse J."/>
            <person name="Munos S."/>
            <person name="Vincourt P."/>
            <person name="Rieseberg L.H."/>
            <person name="Langlade N.B."/>
        </authorList>
    </citation>
    <scope>NUCLEOTIDE SEQUENCE</scope>
    <source>
        <tissue evidence="2">Leaves</tissue>
    </source>
</reference>
<gene>
    <name evidence="2" type="ORF">HanXRQr2_Chr09g0394421</name>
</gene>